<dbReference type="PANTHER" id="PTHR30485">
    <property type="entry name" value="NI/FE-HYDROGENASE 1 B-TYPE CYTOCHROME SUBUNIT"/>
    <property type="match status" value="1"/>
</dbReference>
<dbReference type="EMBL" id="JAVIZX010000001">
    <property type="protein sequence ID" value="MDR6213264.1"/>
    <property type="molecule type" value="Genomic_DNA"/>
</dbReference>
<evidence type="ECO:0000256" key="3">
    <source>
        <dbReference type="ARBA" id="ARBA00022692"/>
    </source>
</evidence>
<keyword evidence="3 6" id="KW-0812">Transmembrane</keyword>
<keyword evidence="9" id="KW-1185">Reference proteome</keyword>
<comment type="subcellular location">
    <subcellularLocation>
        <location evidence="1">Cell membrane</location>
        <topology evidence="1">Multi-pass membrane protein</topology>
    </subcellularLocation>
</comment>
<reference evidence="8 9" key="1">
    <citation type="submission" date="2023-08" db="EMBL/GenBank/DDBJ databases">
        <title>Functional and genomic diversity of the sorghum phyllosphere microbiome.</title>
        <authorList>
            <person name="Shade A."/>
        </authorList>
    </citation>
    <scope>NUCLEOTIDE SEQUENCE [LARGE SCALE GENOMIC DNA]</scope>
    <source>
        <strain evidence="8 9">SORGH_AS_0335</strain>
    </source>
</reference>
<dbReference type="PANTHER" id="PTHR30485:SF2">
    <property type="entry name" value="BLL0597 PROTEIN"/>
    <property type="match status" value="1"/>
</dbReference>
<proteinExistence type="predicted"/>
<feature type="domain" description="Cytochrome b561 bacterial/Ni-hydrogenase" evidence="7">
    <location>
        <begin position="8"/>
        <end position="178"/>
    </location>
</feature>
<evidence type="ECO:0000259" key="7">
    <source>
        <dbReference type="Pfam" id="PF01292"/>
    </source>
</evidence>
<feature type="transmembrane region" description="Helical" evidence="6">
    <location>
        <begin position="146"/>
        <end position="168"/>
    </location>
</feature>
<evidence type="ECO:0000256" key="6">
    <source>
        <dbReference type="SAM" id="Phobius"/>
    </source>
</evidence>
<evidence type="ECO:0000256" key="4">
    <source>
        <dbReference type="ARBA" id="ARBA00022989"/>
    </source>
</evidence>
<dbReference type="InterPro" id="IPR016174">
    <property type="entry name" value="Di-haem_cyt_TM"/>
</dbReference>
<accession>A0ABU1IAD6</accession>
<keyword evidence="5 6" id="KW-0472">Membrane</keyword>
<evidence type="ECO:0000256" key="2">
    <source>
        <dbReference type="ARBA" id="ARBA00022475"/>
    </source>
</evidence>
<comment type="caution">
    <text evidence="8">The sequence shown here is derived from an EMBL/GenBank/DDBJ whole genome shotgun (WGS) entry which is preliminary data.</text>
</comment>
<feature type="transmembrane region" description="Helical" evidence="6">
    <location>
        <begin position="41"/>
        <end position="59"/>
    </location>
</feature>
<feature type="transmembrane region" description="Helical" evidence="6">
    <location>
        <begin position="95"/>
        <end position="117"/>
    </location>
</feature>
<keyword evidence="2" id="KW-1003">Cell membrane</keyword>
<keyword evidence="4 6" id="KW-1133">Transmembrane helix</keyword>
<dbReference type="RefSeq" id="WP_309826616.1">
    <property type="nucleotide sequence ID" value="NZ_JAVIZX010000001.1"/>
</dbReference>
<evidence type="ECO:0000313" key="9">
    <source>
        <dbReference type="Proteomes" id="UP001267710"/>
    </source>
</evidence>
<dbReference type="Gene3D" id="1.20.950.20">
    <property type="entry name" value="Transmembrane di-heme cytochromes, Chain C"/>
    <property type="match status" value="1"/>
</dbReference>
<evidence type="ECO:0000313" key="8">
    <source>
        <dbReference type="EMBL" id="MDR6213264.1"/>
    </source>
</evidence>
<sequence length="219" mass="23446">MSHTVVRVWDLPTRLFHGALAVAVVALVVTAKTGAMDWHVRLGYAVLAMLVFRLVWGLFGGRWSRFSQFVYSPGRLVRYLRGQPHPHDGIGHSPLGALSVFALLGALAVQVLTGLTADDDIAFSGPLTRFVSRAVVGQATEYHTEIGQYVVIGLVALHVLAVGFYAAIQRRPLVGAMLLHGNREAPAGAPSSRDDAATRLGAVLLLAASGAFAWWVSTL</sequence>
<protein>
    <submittedName>
        <fullName evidence="8">Cytochrome b</fullName>
    </submittedName>
</protein>
<dbReference type="Proteomes" id="UP001267710">
    <property type="component" value="Unassembled WGS sequence"/>
</dbReference>
<gene>
    <name evidence="8" type="ORF">QE399_000953</name>
</gene>
<dbReference type="Pfam" id="PF01292">
    <property type="entry name" value="Ni_hydr_CYTB"/>
    <property type="match status" value="1"/>
</dbReference>
<dbReference type="SUPFAM" id="SSF81342">
    <property type="entry name" value="Transmembrane di-heme cytochromes"/>
    <property type="match status" value="1"/>
</dbReference>
<evidence type="ECO:0000256" key="1">
    <source>
        <dbReference type="ARBA" id="ARBA00004651"/>
    </source>
</evidence>
<dbReference type="InterPro" id="IPR051542">
    <property type="entry name" value="Hydrogenase_cytochrome"/>
</dbReference>
<dbReference type="InterPro" id="IPR011577">
    <property type="entry name" value="Cyt_b561_bac/Ni-Hgenase"/>
</dbReference>
<name>A0ABU1IAD6_9BURK</name>
<organism evidence="8 9">
    <name type="scientific">Paracidovorax wautersii</name>
    <dbReference type="NCBI Taxonomy" id="1177982"/>
    <lineage>
        <taxon>Bacteria</taxon>
        <taxon>Pseudomonadati</taxon>
        <taxon>Pseudomonadota</taxon>
        <taxon>Betaproteobacteria</taxon>
        <taxon>Burkholderiales</taxon>
        <taxon>Comamonadaceae</taxon>
        <taxon>Paracidovorax</taxon>
    </lineage>
</organism>
<evidence type="ECO:0000256" key="5">
    <source>
        <dbReference type="ARBA" id="ARBA00023136"/>
    </source>
</evidence>
<feature type="transmembrane region" description="Helical" evidence="6">
    <location>
        <begin position="200"/>
        <end position="217"/>
    </location>
</feature>